<sequence length="613" mass="67008">MLQPPHVYSLEHKTSATSIRSLLNDPVDDHRQMLRNPPPSNERHRYTPPKEHRPASPQNPPRRADHIARFPSPGPPNSGPQSSRYAGQDRNADSRVSRGSEGSSSHESANGMDRPVSAISGTSSHFDYPFPTSSTATSSMAYQQSYHQAAPPIAPDMYSTMPSKAIQTNGSSRAPISRATKACNACRSRKVRCDAGGPKSSAAGEELACTRCKDSNVACVYTGSQRKRGPAPGANRPNARRKPSSLELELEPEAALGGMGLGVAHVMSRTRSASSITSANGHYHPYASVKILPSPPSAYRGMPYSAKQQQQHLGYPSENGQHDISRSQPTGYDRPFSGTSRGPMTAPMPGRGDFEYRHAAITSADGPYRGSPVSNAPHGGYIPHDQPSRHPPGPYGANLPEHLRPRATYPDVDPTLQEPSRPSTGLSGWQGGEPPKSAGGTRPPPSSSGLPPPPPSAGEPDRAGPPRAVEAAAYQAGYEAALREARIAAKLEVQREEQERRDRERLVLLESETRLGVQAAQAQQQHRQQVDRRYADFASSRRGSYWEHSYDSRDPAREEHREREKEWERGRERERERETGIRSAVSVRGGRDHHFGGEMDTRVTLPPIQQMDH</sequence>
<organism evidence="1 2">
    <name type="scientific">Naganishia friedmannii</name>
    <dbReference type="NCBI Taxonomy" id="89922"/>
    <lineage>
        <taxon>Eukaryota</taxon>
        <taxon>Fungi</taxon>
        <taxon>Dikarya</taxon>
        <taxon>Basidiomycota</taxon>
        <taxon>Agaricomycotina</taxon>
        <taxon>Tremellomycetes</taxon>
        <taxon>Filobasidiales</taxon>
        <taxon>Filobasidiaceae</taxon>
        <taxon>Naganishia</taxon>
    </lineage>
</organism>
<comment type="caution">
    <text evidence="1">The sequence shown here is derived from an EMBL/GenBank/DDBJ whole genome shotgun (WGS) entry which is preliminary data.</text>
</comment>
<evidence type="ECO:0000313" key="1">
    <source>
        <dbReference type="EMBL" id="KAJ9103222.1"/>
    </source>
</evidence>
<keyword evidence="2" id="KW-1185">Reference proteome</keyword>
<proteinExistence type="predicted"/>
<evidence type="ECO:0000313" key="2">
    <source>
        <dbReference type="Proteomes" id="UP001227268"/>
    </source>
</evidence>
<gene>
    <name evidence="1" type="ORF">QFC21_002645</name>
</gene>
<dbReference type="EMBL" id="JASBWT010000007">
    <property type="protein sequence ID" value="KAJ9103222.1"/>
    <property type="molecule type" value="Genomic_DNA"/>
</dbReference>
<accession>A0ACC2VV55</accession>
<name>A0ACC2VV55_9TREE</name>
<reference evidence="1" key="1">
    <citation type="submission" date="2023-04" db="EMBL/GenBank/DDBJ databases">
        <title>Draft Genome sequencing of Naganishia species isolated from polar environments using Oxford Nanopore Technology.</title>
        <authorList>
            <person name="Leo P."/>
            <person name="Venkateswaran K."/>
        </authorList>
    </citation>
    <scope>NUCLEOTIDE SEQUENCE</scope>
    <source>
        <strain evidence="1">MNA-CCFEE 5423</strain>
    </source>
</reference>
<dbReference type="Proteomes" id="UP001227268">
    <property type="component" value="Unassembled WGS sequence"/>
</dbReference>
<protein>
    <submittedName>
        <fullName evidence="1">Uncharacterized protein</fullName>
    </submittedName>
</protein>